<accession>A0A0D2V2Y1</accession>
<evidence type="ECO:0000313" key="1">
    <source>
        <dbReference type="EMBL" id="KJB63285.1"/>
    </source>
</evidence>
<dbReference type="AlphaFoldDB" id="A0A0D2V2Y1"/>
<evidence type="ECO:0000313" key="2">
    <source>
        <dbReference type="Proteomes" id="UP000032304"/>
    </source>
</evidence>
<dbReference type="Proteomes" id="UP000032304">
    <property type="component" value="Chromosome 10"/>
</dbReference>
<gene>
    <name evidence="1" type="ORF">B456_010G093800</name>
</gene>
<reference evidence="1 2" key="1">
    <citation type="journal article" date="2012" name="Nature">
        <title>Repeated polyploidization of Gossypium genomes and the evolution of spinnable cotton fibres.</title>
        <authorList>
            <person name="Paterson A.H."/>
            <person name="Wendel J.F."/>
            <person name="Gundlach H."/>
            <person name="Guo H."/>
            <person name="Jenkins J."/>
            <person name="Jin D."/>
            <person name="Llewellyn D."/>
            <person name="Showmaker K.C."/>
            <person name="Shu S."/>
            <person name="Udall J."/>
            <person name="Yoo M.J."/>
            <person name="Byers R."/>
            <person name="Chen W."/>
            <person name="Doron-Faigenboim A."/>
            <person name="Duke M.V."/>
            <person name="Gong L."/>
            <person name="Grimwood J."/>
            <person name="Grover C."/>
            <person name="Grupp K."/>
            <person name="Hu G."/>
            <person name="Lee T.H."/>
            <person name="Li J."/>
            <person name="Lin L."/>
            <person name="Liu T."/>
            <person name="Marler B.S."/>
            <person name="Page J.T."/>
            <person name="Roberts A.W."/>
            <person name="Romanel E."/>
            <person name="Sanders W.S."/>
            <person name="Szadkowski E."/>
            <person name="Tan X."/>
            <person name="Tang H."/>
            <person name="Xu C."/>
            <person name="Wang J."/>
            <person name="Wang Z."/>
            <person name="Zhang D."/>
            <person name="Zhang L."/>
            <person name="Ashrafi H."/>
            <person name="Bedon F."/>
            <person name="Bowers J.E."/>
            <person name="Brubaker C.L."/>
            <person name="Chee P.W."/>
            <person name="Das S."/>
            <person name="Gingle A.R."/>
            <person name="Haigler C.H."/>
            <person name="Harker D."/>
            <person name="Hoffmann L.V."/>
            <person name="Hovav R."/>
            <person name="Jones D.C."/>
            <person name="Lemke C."/>
            <person name="Mansoor S."/>
            <person name="ur Rahman M."/>
            <person name="Rainville L.N."/>
            <person name="Rambani A."/>
            <person name="Reddy U.K."/>
            <person name="Rong J.K."/>
            <person name="Saranga Y."/>
            <person name="Scheffler B.E."/>
            <person name="Scheffler J.A."/>
            <person name="Stelly D.M."/>
            <person name="Triplett B.A."/>
            <person name="Van Deynze A."/>
            <person name="Vaslin M.F."/>
            <person name="Waghmare V.N."/>
            <person name="Walford S.A."/>
            <person name="Wright R.J."/>
            <person name="Zaki E.A."/>
            <person name="Zhang T."/>
            <person name="Dennis E.S."/>
            <person name="Mayer K.F."/>
            <person name="Peterson D.G."/>
            <person name="Rokhsar D.S."/>
            <person name="Wang X."/>
            <person name="Schmutz J."/>
        </authorList>
    </citation>
    <scope>NUCLEOTIDE SEQUENCE [LARGE SCALE GENOMIC DNA]</scope>
</reference>
<dbReference type="EMBL" id="CM001749">
    <property type="protein sequence ID" value="KJB63285.1"/>
    <property type="molecule type" value="Genomic_DNA"/>
</dbReference>
<name>A0A0D2V2Y1_GOSRA</name>
<organism evidence="1 2">
    <name type="scientific">Gossypium raimondii</name>
    <name type="common">Peruvian cotton</name>
    <name type="synonym">Gossypium klotzschianum subsp. raimondii</name>
    <dbReference type="NCBI Taxonomy" id="29730"/>
    <lineage>
        <taxon>Eukaryota</taxon>
        <taxon>Viridiplantae</taxon>
        <taxon>Streptophyta</taxon>
        <taxon>Embryophyta</taxon>
        <taxon>Tracheophyta</taxon>
        <taxon>Spermatophyta</taxon>
        <taxon>Magnoliopsida</taxon>
        <taxon>eudicotyledons</taxon>
        <taxon>Gunneridae</taxon>
        <taxon>Pentapetalae</taxon>
        <taxon>rosids</taxon>
        <taxon>malvids</taxon>
        <taxon>Malvales</taxon>
        <taxon>Malvaceae</taxon>
        <taxon>Malvoideae</taxon>
        <taxon>Gossypium</taxon>
    </lineage>
</organism>
<proteinExistence type="predicted"/>
<protein>
    <submittedName>
        <fullName evidence="1">Uncharacterized protein</fullName>
    </submittedName>
</protein>
<sequence>MKVMAQQQEIRPMTGPCSIFILHRIKFESFCHLIAAFCQMTSYHILSTGKKLIRGRTFMIVTFEILEKIYLYYSV</sequence>
<keyword evidence="2" id="KW-1185">Reference proteome</keyword>
<dbReference type="Gramene" id="KJB63285">
    <property type="protein sequence ID" value="KJB63285"/>
    <property type="gene ID" value="B456_010G093800"/>
</dbReference>